<evidence type="ECO:0000313" key="3">
    <source>
        <dbReference type="Proteomes" id="UP000248646"/>
    </source>
</evidence>
<dbReference type="EMBL" id="QKZI01000001">
    <property type="protein sequence ID" value="PZX08070.1"/>
    <property type="molecule type" value="Genomic_DNA"/>
</dbReference>
<dbReference type="OrthoDB" id="2427086at2"/>
<dbReference type="Pfam" id="PF23648">
    <property type="entry name" value="DUF7147"/>
    <property type="match status" value="1"/>
</dbReference>
<gene>
    <name evidence="2" type="ORF">C7437_1011193</name>
</gene>
<feature type="domain" description="DUF7147" evidence="1">
    <location>
        <begin position="1"/>
        <end position="124"/>
    </location>
</feature>
<dbReference type="InterPro" id="IPR055571">
    <property type="entry name" value="DUF7147"/>
</dbReference>
<name>A0A2W7MMX3_9BACI</name>
<dbReference type="Proteomes" id="UP000248646">
    <property type="component" value="Unassembled WGS sequence"/>
</dbReference>
<keyword evidence="3" id="KW-1185">Reference proteome</keyword>
<protein>
    <recommendedName>
        <fullName evidence="1">DUF7147 domain-containing protein</fullName>
    </recommendedName>
</protein>
<comment type="caution">
    <text evidence="2">The sequence shown here is derived from an EMBL/GenBank/DDBJ whole genome shotgun (WGS) entry which is preliminary data.</text>
</comment>
<organism evidence="2 3">
    <name type="scientific">Psychrobacillus insolitus</name>
    <dbReference type="NCBI Taxonomy" id="1461"/>
    <lineage>
        <taxon>Bacteria</taxon>
        <taxon>Bacillati</taxon>
        <taxon>Bacillota</taxon>
        <taxon>Bacilli</taxon>
        <taxon>Bacillales</taxon>
        <taxon>Bacillaceae</taxon>
        <taxon>Psychrobacillus</taxon>
    </lineage>
</organism>
<accession>A0A2W7MMX3</accession>
<proteinExistence type="predicted"/>
<reference evidence="2 3" key="1">
    <citation type="submission" date="2018-06" db="EMBL/GenBank/DDBJ databases">
        <title>Genomic Encyclopedia of Type Strains, Phase IV (KMG-IV): sequencing the most valuable type-strain genomes for metagenomic binning, comparative biology and taxonomic classification.</title>
        <authorList>
            <person name="Goeker M."/>
        </authorList>
    </citation>
    <scope>NUCLEOTIDE SEQUENCE [LARGE SCALE GENOMIC DNA]</scope>
    <source>
        <strain evidence="2 3">DSM 5</strain>
    </source>
</reference>
<evidence type="ECO:0000313" key="2">
    <source>
        <dbReference type="EMBL" id="PZX08070.1"/>
    </source>
</evidence>
<evidence type="ECO:0000259" key="1">
    <source>
        <dbReference type="Pfam" id="PF23648"/>
    </source>
</evidence>
<dbReference type="RefSeq" id="WP_111438666.1">
    <property type="nucleotide sequence ID" value="NZ_QKZI01000001.1"/>
</dbReference>
<sequence>MIQRIIELGKGYGDIYELCEQARVNKDRIHRAFIFSSKKDGKEYHSIAIALKPTNAANFFPIYMCSEGIPNVQPISKRLSHFIETLDELQLKAVHLDIRHSSSFADSELFYQYLIGILRLNHFIPPLEINNYNPIL</sequence>
<dbReference type="AlphaFoldDB" id="A0A2W7MMX3"/>